<proteinExistence type="predicted"/>
<accession>F8JV07</accession>
<dbReference type="HOGENOM" id="CLU_1203689_0_0_11"/>
<dbReference type="KEGG" id="sct:SCAT_5804"/>
<protein>
    <submittedName>
        <fullName evidence="1">Uncharacterized protein</fullName>
    </submittedName>
</protein>
<keyword evidence="2" id="KW-1185">Reference proteome</keyword>
<dbReference type="OrthoDB" id="1988917at2"/>
<dbReference type="STRING" id="1003195.SCATT_58050"/>
<dbReference type="EMBL" id="CP003219">
    <property type="protein sequence ID" value="AEW98176.1"/>
    <property type="molecule type" value="Genomic_DNA"/>
</dbReference>
<dbReference type="PATRIC" id="fig|1003195.11.peg.7213"/>
<dbReference type="Proteomes" id="UP000007842">
    <property type="component" value="Chromosome"/>
</dbReference>
<name>F8JV07_STREN</name>
<dbReference type="KEGG" id="scy:SCATT_58050"/>
<dbReference type="AlphaFoldDB" id="F8JV07"/>
<dbReference type="eggNOG" id="ENOG502ZASR">
    <property type="taxonomic scope" value="Bacteria"/>
</dbReference>
<organism evidence="1 2">
    <name type="scientific">Streptantibioticus cattleyicolor (strain ATCC 35852 / DSM 46488 / JCM 4925 / NBRC 14057 / NRRL 8057)</name>
    <name type="common">Streptomyces cattleya</name>
    <dbReference type="NCBI Taxonomy" id="1003195"/>
    <lineage>
        <taxon>Bacteria</taxon>
        <taxon>Bacillati</taxon>
        <taxon>Actinomycetota</taxon>
        <taxon>Actinomycetes</taxon>
        <taxon>Kitasatosporales</taxon>
        <taxon>Streptomycetaceae</taxon>
        <taxon>Streptantibioticus</taxon>
    </lineage>
</organism>
<evidence type="ECO:0000313" key="2">
    <source>
        <dbReference type="Proteomes" id="UP000007842"/>
    </source>
</evidence>
<dbReference type="RefSeq" id="WP_014146505.1">
    <property type="nucleotide sequence ID" value="NC_016111.1"/>
</dbReference>
<gene>
    <name evidence="1" type="ordered locus">SCATT_58050</name>
</gene>
<reference evidence="2" key="1">
    <citation type="submission" date="2011-12" db="EMBL/GenBank/DDBJ databases">
        <title>Complete genome sequence of Streptomyces cattleya strain DSM 46488.</title>
        <authorList>
            <person name="Ou H.-Y."/>
            <person name="Li P."/>
            <person name="Zhao C."/>
            <person name="O'Hagan D."/>
            <person name="Deng Z."/>
        </authorList>
    </citation>
    <scope>NUCLEOTIDE SEQUENCE [LARGE SCALE GENOMIC DNA]</scope>
    <source>
        <strain evidence="2">ATCC 35852 / DSM 46488 / JCM 4925 / NBRC 14057 / NRRL 8057</strain>
    </source>
</reference>
<sequence length="240" mass="26073">MSTATAPATVTRLNFSGPHLRADLVRHARGHLVEGQAIVVNPTPHPVTVDHHPRKPIPALSSAILTDARITAADTLLVIRTGPVPRPADVAAAPAWTRLSDLLPGFPATTALWRSRQDDAGTVHFDPAHLLGETTVPAAPQPFAVKVNAWYAPAGTDCGIHNEHPFIEVHTQTHGTGRMQKFATADPATRYLDLPMAPGYTTPDPFCSTTPDGTFRYPWHQYRADTDSIWLAVEYHRVTA</sequence>
<evidence type="ECO:0000313" key="1">
    <source>
        <dbReference type="EMBL" id="AEW98176.1"/>
    </source>
</evidence>
<accession>G8X1E8</accession>